<dbReference type="GO" id="GO:0005524">
    <property type="term" value="F:ATP binding"/>
    <property type="evidence" value="ECO:0007669"/>
    <property type="project" value="UniProtKB-UniRule"/>
</dbReference>
<dbReference type="CDD" id="cd03109">
    <property type="entry name" value="DTBS"/>
    <property type="match status" value="1"/>
</dbReference>
<dbReference type="PIRSF" id="PIRSF006755">
    <property type="entry name" value="DTB_synth"/>
    <property type="match status" value="1"/>
</dbReference>
<dbReference type="GO" id="GO:0042803">
    <property type="term" value="F:protein homodimerization activity"/>
    <property type="evidence" value="ECO:0007669"/>
    <property type="project" value="UniProtKB-ARBA"/>
</dbReference>
<feature type="binding site" evidence="8">
    <location>
        <begin position="206"/>
        <end position="208"/>
    </location>
    <ligand>
        <name>ATP</name>
        <dbReference type="ChEBI" id="CHEBI:30616"/>
    </ligand>
</feature>
<dbReference type="PANTHER" id="PTHR43210:SF5">
    <property type="entry name" value="DETHIOBIOTIN SYNTHETASE"/>
    <property type="match status" value="1"/>
</dbReference>
<dbReference type="Pfam" id="PF13500">
    <property type="entry name" value="AAA_26"/>
    <property type="match status" value="1"/>
</dbReference>
<keyword evidence="2 8" id="KW-0436">Ligase</keyword>
<comment type="subcellular location">
    <subcellularLocation>
        <location evidence="8">Cytoplasm</location>
    </subcellularLocation>
</comment>
<comment type="cofactor">
    <cofactor evidence="8">
        <name>Mg(2+)</name>
        <dbReference type="ChEBI" id="CHEBI:18420"/>
    </cofactor>
</comment>
<feature type="binding site" evidence="8">
    <location>
        <begin position="12"/>
        <end position="17"/>
    </location>
    <ligand>
        <name>ATP</name>
        <dbReference type="ChEBI" id="CHEBI:30616"/>
    </ligand>
</feature>
<dbReference type="AlphaFoldDB" id="A0A090ALU1"/>
<dbReference type="SUPFAM" id="SSF52540">
    <property type="entry name" value="P-loop containing nucleoside triphosphate hydrolases"/>
    <property type="match status" value="1"/>
</dbReference>
<dbReference type="KEGG" id="sbw:TGUWTKB_3970"/>
<dbReference type="STRING" id="1410383.TGUWTKB_3970"/>
<dbReference type="OrthoDB" id="9802097at2"/>
<feature type="binding site" evidence="8">
    <location>
        <position position="116"/>
    </location>
    <ligand>
        <name>Mg(2+)</name>
        <dbReference type="ChEBI" id="CHEBI:18420"/>
    </ligand>
</feature>
<evidence type="ECO:0000313" key="9">
    <source>
        <dbReference type="EMBL" id="BAP58624.1"/>
    </source>
</evidence>
<dbReference type="EC" id="6.3.3.3" evidence="8"/>
<reference evidence="10" key="1">
    <citation type="submission" date="2013-11" db="EMBL/GenBank/DDBJ databases">
        <title>Symbiont-containing voluminous jelly as an extraordinary maternal gift for overwintering insect nymphs.</title>
        <authorList>
            <person name="Kaiwa N."/>
            <person name="Hosokawa T."/>
            <person name="Nikoh N."/>
            <person name="Meng X.Y."/>
            <person name="Tanahashi M."/>
            <person name="Moriyama M."/>
            <person name="Maeda T."/>
            <person name="Yamaguchi K."/>
            <person name="Shigenobu S."/>
            <person name="Ito M."/>
            <person name="Fukatsu T."/>
        </authorList>
    </citation>
    <scope>NUCLEOTIDE SEQUENCE [LARGE SCALE GENOMIC DNA]</scope>
    <source>
        <strain evidence="10">UwTKB</strain>
    </source>
</reference>
<name>A0A090ALU1_9ENTR</name>
<accession>A0A090ALU1</accession>
<organism evidence="9 10">
    <name type="scientific">Candidatus Tachikawaea gelatinosa</name>
    <dbReference type="NCBI Taxonomy" id="1410383"/>
    <lineage>
        <taxon>Bacteria</taxon>
        <taxon>Pseudomonadati</taxon>
        <taxon>Pseudomonadota</taxon>
        <taxon>Gammaproteobacteria</taxon>
        <taxon>Enterobacterales</taxon>
        <taxon>Enterobacteriaceae</taxon>
        <taxon>Candidatus Tachikawaea</taxon>
    </lineage>
</organism>
<feature type="binding site" evidence="8">
    <location>
        <begin position="116"/>
        <end position="119"/>
    </location>
    <ligand>
        <name>ATP</name>
        <dbReference type="ChEBI" id="CHEBI:30616"/>
    </ligand>
</feature>
<keyword evidence="1 8" id="KW-0963">Cytoplasm</keyword>
<evidence type="ECO:0000256" key="8">
    <source>
        <dbReference type="HAMAP-Rule" id="MF_00336"/>
    </source>
</evidence>
<dbReference type="GO" id="GO:0005829">
    <property type="term" value="C:cytosol"/>
    <property type="evidence" value="ECO:0007669"/>
    <property type="project" value="TreeGrafter"/>
</dbReference>
<evidence type="ECO:0000313" key="10">
    <source>
        <dbReference type="Proteomes" id="UP000031627"/>
    </source>
</evidence>
<dbReference type="EMBL" id="AP014521">
    <property type="protein sequence ID" value="BAP58624.1"/>
    <property type="molecule type" value="Genomic_DNA"/>
</dbReference>
<comment type="subunit">
    <text evidence="8">Homodimer.</text>
</comment>
<comment type="catalytic activity">
    <reaction evidence="8">
        <text>(7R,8S)-7,8-diammoniononanoate + CO2 + ATP = (4R,5S)-dethiobiotin + ADP + phosphate + 3 H(+)</text>
        <dbReference type="Rhea" id="RHEA:15805"/>
        <dbReference type="ChEBI" id="CHEBI:15378"/>
        <dbReference type="ChEBI" id="CHEBI:16526"/>
        <dbReference type="ChEBI" id="CHEBI:30616"/>
        <dbReference type="ChEBI" id="CHEBI:43474"/>
        <dbReference type="ChEBI" id="CHEBI:149469"/>
        <dbReference type="ChEBI" id="CHEBI:149473"/>
        <dbReference type="ChEBI" id="CHEBI:456216"/>
        <dbReference type="EC" id="6.3.3.3"/>
    </reaction>
</comment>
<evidence type="ECO:0000256" key="3">
    <source>
        <dbReference type="ARBA" id="ARBA00022723"/>
    </source>
</evidence>
<feature type="binding site" evidence="8">
    <location>
        <position position="41"/>
    </location>
    <ligand>
        <name>substrate</name>
    </ligand>
</feature>
<dbReference type="PANTHER" id="PTHR43210">
    <property type="entry name" value="DETHIOBIOTIN SYNTHETASE"/>
    <property type="match status" value="1"/>
</dbReference>
<dbReference type="FunFam" id="3.40.50.300:FF:000292">
    <property type="entry name" value="ATP-dependent dethiobiotin synthetase BioD"/>
    <property type="match status" value="1"/>
</dbReference>
<evidence type="ECO:0000256" key="7">
    <source>
        <dbReference type="ARBA" id="ARBA00022842"/>
    </source>
</evidence>
<gene>
    <name evidence="8 9" type="primary">bioD</name>
    <name evidence="9" type="ORF">TGUWTKB_3970</name>
</gene>
<comment type="function">
    <text evidence="8">Catalyzes a mechanistically unusual reaction, the ATP-dependent insertion of CO2 between the N7 and N8 nitrogen atoms of 7,8-diaminopelargonic acid (DAPA, also called 7,8-diammoniononanoate) to form a ureido ring.</text>
</comment>
<evidence type="ECO:0000256" key="5">
    <source>
        <dbReference type="ARBA" id="ARBA00022756"/>
    </source>
</evidence>
<evidence type="ECO:0000256" key="6">
    <source>
        <dbReference type="ARBA" id="ARBA00022840"/>
    </source>
</evidence>
<sequence>MKCYLVTGTDTSVGKTFISGILLNLASSMGYKTAGFKPIASGIKKKKGGKIYNSDVLFLKKNSSIELTEKEVNVFSFTEETSPYIASIINNRKISTKTISKHFNFLKKKANLIIIEGVGGWYTPITKTKTFADWVKTENLPIILIVYLKTGCINHAILTKKAIKNDNLNLVGWIANNFQKKKLYHKEYLIDLKKRLLPTKLLGIVPFLKNKKNIAENIKYINFQFK</sequence>
<dbReference type="Proteomes" id="UP000031627">
    <property type="component" value="Chromosome"/>
</dbReference>
<dbReference type="GO" id="GO:0000287">
    <property type="term" value="F:magnesium ion binding"/>
    <property type="evidence" value="ECO:0007669"/>
    <property type="project" value="UniProtKB-UniRule"/>
</dbReference>
<comment type="similarity">
    <text evidence="8">Belongs to the dethiobiotin synthetase family.</text>
</comment>
<feature type="binding site" evidence="8">
    <location>
        <position position="55"/>
    </location>
    <ligand>
        <name>Mg(2+)</name>
        <dbReference type="ChEBI" id="CHEBI:18420"/>
    </ligand>
</feature>
<evidence type="ECO:0000256" key="1">
    <source>
        <dbReference type="ARBA" id="ARBA00022490"/>
    </source>
</evidence>
<keyword evidence="4 8" id="KW-0547">Nucleotide-binding</keyword>
<evidence type="ECO:0000256" key="4">
    <source>
        <dbReference type="ARBA" id="ARBA00022741"/>
    </source>
</evidence>
<feature type="binding site" evidence="8">
    <location>
        <begin position="176"/>
        <end position="177"/>
    </location>
    <ligand>
        <name>ATP</name>
        <dbReference type="ChEBI" id="CHEBI:30616"/>
    </ligand>
</feature>
<dbReference type="InterPro" id="IPR027417">
    <property type="entry name" value="P-loop_NTPase"/>
</dbReference>
<dbReference type="HAMAP" id="MF_00336">
    <property type="entry name" value="BioD"/>
    <property type="match status" value="1"/>
</dbReference>
<keyword evidence="7 8" id="KW-0460">Magnesium</keyword>
<proteinExistence type="inferred from homology"/>
<dbReference type="GO" id="GO:0004141">
    <property type="term" value="F:dethiobiotin synthase activity"/>
    <property type="evidence" value="ECO:0007669"/>
    <property type="project" value="UniProtKB-UniRule"/>
</dbReference>
<feature type="active site" evidence="8">
    <location>
        <position position="37"/>
    </location>
</feature>
<dbReference type="UniPathway" id="UPA00078">
    <property type="reaction ID" value="UER00161"/>
</dbReference>
<keyword evidence="6 8" id="KW-0067">ATP-binding</keyword>
<keyword evidence="3 8" id="KW-0479">Metal-binding</keyword>
<dbReference type="NCBIfam" id="TIGR00347">
    <property type="entry name" value="bioD"/>
    <property type="match status" value="1"/>
</dbReference>
<comment type="caution">
    <text evidence="8">Lacks conserved residue(s) required for the propagation of feature annotation.</text>
</comment>
<dbReference type="Gene3D" id="3.40.50.300">
    <property type="entry name" value="P-loop containing nucleotide triphosphate hydrolases"/>
    <property type="match status" value="1"/>
</dbReference>
<dbReference type="InterPro" id="IPR004472">
    <property type="entry name" value="DTB_synth_BioD"/>
</dbReference>
<feature type="binding site" evidence="8">
    <location>
        <position position="55"/>
    </location>
    <ligand>
        <name>ATP</name>
        <dbReference type="ChEBI" id="CHEBI:30616"/>
    </ligand>
</feature>
<dbReference type="HOGENOM" id="CLU_072551_0_0_6"/>
<dbReference type="RefSeq" id="WP_041063067.1">
    <property type="nucleotide sequence ID" value="NZ_AP014521.1"/>
</dbReference>
<keyword evidence="10" id="KW-1185">Reference proteome</keyword>
<evidence type="ECO:0000256" key="2">
    <source>
        <dbReference type="ARBA" id="ARBA00022598"/>
    </source>
</evidence>
<comment type="pathway">
    <text evidence="8">Cofactor biosynthesis; biotin biosynthesis; biotin from 7,8-diaminononanoate: step 1/2.</text>
</comment>
<dbReference type="GO" id="GO:0009102">
    <property type="term" value="P:biotin biosynthetic process"/>
    <property type="evidence" value="ECO:0007669"/>
    <property type="project" value="UniProtKB-UniRule"/>
</dbReference>
<feature type="binding site" evidence="8">
    <location>
        <position position="16"/>
    </location>
    <ligand>
        <name>Mg(2+)</name>
        <dbReference type="ChEBI" id="CHEBI:18420"/>
    </ligand>
</feature>
<keyword evidence="5 8" id="KW-0093">Biotin biosynthesis</keyword>
<reference evidence="9 10" key="2">
    <citation type="journal article" date="2014" name="Curr. Biol.">
        <title>Symbiont-Supplemented Maternal Investment Underpinning Host's Ecological Adaptation.</title>
        <authorList>
            <person name="Kaiwa N."/>
            <person name="Hosokawa T."/>
            <person name="Nikoh N."/>
            <person name="Tanahashi M."/>
            <person name="Moriyama M."/>
            <person name="Meng X.Y."/>
            <person name="Maeda T."/>
            <person name="Yamaguchi K."/>
            <person name="Shigenobu S."/>
            <person name="Ito M."/>
            <person name="Fukatsu T."/>
        </authorList>
    </citation>
    <scope>NUCLEOTIDE SEQUENCE [LARGE SCALE GENOMIC DNA]</scope>
    <source>
        <strain evidence="9 10">UwTKB</strain>
    </source>
</reference>
<protein>
    <recommendedName>
        <fullName evidence="8">ATP-dependent dethiobiotin synthetase BioD</fullName>
        <ecNumber evidence="8">6.3.3.3</ecNumber>
    </recommendedName>
    <alternativeName>
        <fullName evidence="8">DTB synthetase</fullName>
        <shortName evidence="8">DTBS</shortName>
    </alternativeName>
    <alternativeName>
        <fullName evidence="8">Dethiobiotin synthase</fullName>
    </alternativeName>
</protein>